<dbReference type="Proteomes" id="UP000215127">
    <property type="component" value="Chromosome 4"/>
</dbReference>
<feature type="compositionally biased region" description="Polar residues" evidence="1">
    <location>
        <begin position="298"/>
        <end position="309"/>
    </location>
</feature>
<dbReference type="PANTHER" id="PTHR28108:SF1">
    <property type="entry name" value="SWR1-COMPLEX PROTEIN 3"/>
    <property type="match status" value="1"/>
</dbReference>
<evidence type="ECO:0000313" key="4">
    <source>
        <dbReference type="Proteomes" id="UP000215127"/>
    </source>
</evidence>
<feature type="compositionally biased region" description="Polar residues" evidence="1">
    <location>
        <begin position="32"/>
        <end position="43"/>
    </location>
</feature>
<feature type="compositionally biased region" description="Low complexity" evidence="1">
    <location>
        <begin position="317"/>
        <end position="334"/>
    </location>
</feature>
<dbReference type="GO" id="GO:0000812">
    <property type="term" value="C:Swr1 complex"/>
    <property type="evidence" value="ECO:0007669"/>
    <property type="project" value="InterPro"/>
</dbReference>
<keyword evidence="4" id="KW-1185">Reference proteome</keyword>
<proteinExistence type="predicted"/>
<organism evidence="3 4">
    <name type="scientific">Zymoseptoria tritici (strain ST99CH_3D7)</name>
    <dbReference type="NCBI Taxonomy" id="1276538"/>
    <lineage>
        <taxon>Eukaryota</taxon>
        <taxon>Fungi</taxon>
        <taxon>Dikarya</taxon>
        <taxon>Ascomycota</taxon>
        <taxon>Pezizomycotina</taxon>
        <taxon>Dothideomycetes</taxon>
        <taxon>Dothideomycetidae</taxon>
        <taxon>Mycosphaerellales</taxon>
        <taxon>Mycosphaerellaceae</taxon>
        <taxon>Zymoseptoria</taxon>
    </lineage>
</organism>
<reference evidence="3 4" key="1">
    <citation type="submission" date="2016-06" db="EMBL/GenBank/DDBJ databases">
        <authorList>
            <person name="Kjaerup R.B."/>
            <person name="Dalgaard T.S."/>
            <person name="Juul-Madsen H.R."/>
        </authorList>
    </citation>
    <scope>NUCLEOTIDE SEQUENCE [LARGE SCALE GENOMIC DNA]</scope>
</reference>
<feature type="region of interest" description="Disordered" evidence="1">
    <location>
        <begin position="165"/>
        <end position="241"/>
    </location>
</feature>
<feature type="domain" description="SWR1-complex protein 3" evidence="2">
    <location>
        <begin position="64"/>
        <end position="162"/>
    </location>
</feature>
<feature type="region of interest" description="Disordered" evidence="1">
    <location>
        <begin position="1"/>
        <end position="55"/>
    </location>
</feature>
<feature type="compositionally biased region" description="Low complexity" evidence="1">
    <location>
        <begin position="46"/>
        <end position="55"/>
    </location>
</feature>
<evidence type="ECO:0000313" key="3">
    <source>
        <dbReference type="EMBL" id="SMQ50043.1"/>
    </source>
</evidence>
<dbReference type="InterPro" id="IPR037651">
    <property type="entry name" value="Swc3"/>
</dbReference>
<feature type="compositionally biased region" description="Basic residues" evidence="1">
    <location>
        <begin position="496"/>
        <end position="507"/>
    </location>
</feature>
<sequence>MAQPQEPRTGEKRGPGRPRSTATPAMKKQRLSAVTTPLQNSPILHSPAAASPAPALEKKVVRLPAKVAENKPLPTLSEPQSDALSNSEYQSIAASAVLTTSLDRSRLNWISNGIFKRHWVKPESGKNAKPPPPGNPDAKLMKSRGPCRMRIEPHIFEAEVYIEERPKPPPAPKQYAAPTHTPFGAPYRSTQPGQPPQNPQIQNRTQSPAVVTPAHPPLQPPLRGSQPSTPTPAAPAEKKADPVISMLASRASSDPELKSLMKEVATGNATPDQLKIFQRHIDELTAIIQTQKKADGPNTPSADSGSNAIQYDGAAGSRSTPQQPVPQPTQQRPSYPAAQVPAYHQQPAWTPVPIPTNLPVVFSFSTPGASEDRFLFPEHCILEALSPQHLLVSFMVVRKGRDAIDTSGLDPDKEYWQPITMMVEVAYGREEILNCIRRWVKPAEDSRKHMEEVMQRCERAPETHLALRLPLKSTLLPESEEASKEATPVVDEKTKSKPTVKAAKKATSKTAAPSEKPANTAATVPTSASTGESIREPVPDATASASDQKDAPPTSTDSSEANKDTSAAEDDGRPRRATRKSVRISEV</sequence>
<dbReference type="EMBL" id="LT853695">
    <property type="protein sequence ID" value="SMQ50043.1"/>
    <property type="molecule type" value="Genomic_DNA"/>
</dbReference>
<feature type="region of interest" description="Disordered" evidence="1">
    <location>
        <begin position="476"/>
        <end position="587"/>
    </location>
</feature>
<accession>A0A1X7RRJ6</accession>
<evidence type="ECO:0000256" key="1">
    <source>
        <dbReference type="SAM" id="MobiDB-lite"/>
    </source>
</evidence>
<gene>
    <name evidence="3" type="ORF">ZT3D7_G5195</name>
</gene>
<dbReference type="Pfam" id="PF24707">
    <property type="entry name" value="Swc3"/>
    <property type="match status" value="1"/>
</dbReference>
<dbReference type="GO" id="GO:0140849">
    <property type="term" value="F:ATP-dependent H2AZ histone chaperone activity"/>
    <property type="evidence" value="ECO:0007669"/>
    <property type="project" value="InterPro"/>
</dbReference>
<protein>
    <recommendedName>
        <fullName evidence="2">SWR1-complex protein 3 domain-containing protein</fullName>
    </recommendedName>
</protein>
<dbReference type="InterPro" id="IPR057558">
    <property type="entry name" value="Swc3_dom"/>
</dbReference>
<feature type="compositionally biased region" description="Basic residues" evidence="1">
    <location>
        <begin position="575"/>
        <end position="587"/>
    </location>
</feature>
<feature type="compositionally biased region" description="Polar residues" evidence="1">
    <location>
        <begin position="520"/>
        <end position="532"/>
    </location>
</feature>
<dbReference type="AlphaFoldDB" id="A0A1X7RRJ6"/>
<feature type="region of interest" description="Disordered" evidence="1">
    <location>
        <begin position="291"/>
        <end position="340"/>
    </location>
</feature>
<dbReference type="PANTHER" id="PTHR28108">
    <property type="entry name" value="SWR1-COMPLEX PROTEIN 3"/>
    <property type="match status" value="1"/>
</dbReference>
<dbReference type="STRING" id="1276538.A0A1X7RRJ6"/>
<feature type="region of interest" description="Disordered" evidence="1">
    <location>
        <begin position="121"/>
        <end position="142"/>
    </location>
</feature>
<name>A0A1X7RRJ6_ZYMT9</name>
<evidence type="ECO:0000259" key="2">
    <source>
        <dbReference type="Pfam" id="PF24707"/>
    </source>
</evidence>